<gene>
    <name evidence="2" type="ORF">CDEST_00297</name>
</gene>
<dbReference type="InterPro" id="IPR001763">
    <property type="entry name" value="Rhodanese-like_dom"/>
</dbReference>
<dbReference type="RefSeq" id="XP_062772507.1">
    <property type="nucleotide sequence ID" value="XM_062916456.1"/>
</dbReference>
<dbReference type="AlphaFoldDB" id="A0AAX4HWN3"/>
<evidence type="ECO:0000313" key="3">
    <source>
        <dbReference type="Proteomes" id="UP001322277"/>
    </source>
</evidence>
<feature type="domain" description="Rhodanese" evidence="1">
    <location>
        <begin position="73"/>
        <end position="173"/>
    </location>
</feature>
<dbReference type="SUPFAM" id="SSF52821">
    <property type="entry name" value="Rhodanese/Cell cycle control phosphatase"/>
    <property type="match status" value="1"/>
</dbReference>
<dbReference type="InterPro" id="IPR036873">
    <property type="entry name" value="Rhodanese-like_dom_sf"/>
</dbReference>
<dbReference type="Gene3D" id="3.40.250.10">
    <property type="entry name" value="Rhodanese-like domain"/>
    <property type="match status" value="1"/>
</dbReference>
<dbReference type="GO" id="GO:0005737">
    <property type="term" value="C:cytoplasm"/>
    <property type="evidence" value="ECO:0007669"/>
    <property type="project" value="TreeGrafter"/>
</dbReference>
<dbReference type="Pfam" id="PF00581">
    <property type="entry name" value="Rhodanese"/>
    <property type="match status" value="1"/>
</dbReference>
<name>A0AAX4HWN3_9PEZI</name>
<accession>A0AAX4HWN3</accession>
<proteinExistence type="predicted"/>
<dbReference type="SMART" id="SM00450">
    <property type="entry name" value="RHOD"/>
    <property type="match status" value="1"/>
</dbReference>
<dbReference type="PANTHER" id="PTHR10828:SF50">
    <property type="entry name" value="REDUCTASE (ARC2), PUTATIVE (AFU_ORTHOLOGUE AFUA_6G13400)-RELATED"/>
    <property type="match status" value="1"/>
</dbReference>
<evidence type="ECO:0000259" key="1">
    <source>
        <dbReference type="PROSITE" id="PS50206"/>
    </source>
</evidence>
<dbReference type="PANTHER" id="PTHR10828">
    <property type="entry name" value="M-PHASE INDUCER PHOSPHATASE DUAL SPECIFICITY PHOSPHATASE CDC25"/>
    <property type="match status" value="1"/>
</dbReference>
<dbReference type="KEGG" id="cdet:87936800"/>
<reference evidence="3" key="1">
    <citation type="journal article" date="2023" name="bioRxiv">
        <title>Complete genome of the Medicago anthracnose fungus, Colletotrichum destructivum, reveals a mini-chromosome-like region within a core chromosome.</title>
        <authorList>
            <person name="Lapalu N."/>
            <person name="Simon A."/>
            <person name="Lu A."/>
            <person name="Plaumann P.-L."/>
            <person name="Amselem J."/>
            <person name="Pigne S."/>
            <person name="Auger A."/>
            <person name="Koch C."/>
            <person name="Dallery J.-F."/>
            <person name="O'Connell R.J."/>
        </authorList>
    </citation>
    <scope>NUCLEOTIDE SEQUENCE [LARGE SCALE GENOMIC DNA]</scope>
    <source>
        <strain evidence="3">CBS 520.97</strain>
    </source>
</reference>
<keyword evidence="3" id="KW-1185">Reference proteome</keyword>
<dbReference type="GO" id="GO:0004725">
    <property type="term" value="F:protein tyrosine phosphatase activity"/>
    <property type="evidence" value="ECO:0007669"/>
    <property type="project" value="TreeGrafter"/>
</dbReference>
<organism evidence="2 3">
    <name type="scientific">Colletotrichum destructivum</name>
    <dbReference type="NCBI Taxonomy" id="34406"/>
    <lineage>
        <taxon>Eukaryota</taxon>
        <taxon>Fungi</taxon>
        <taxon>Dikarya</taxon>
        <taxon>Ascomycota</taxon>
        <taxon>Pezizomycotina</taxon>
        <taxon>Sordariomycetes</taxon>
        <taxon>Hypocreomycetidae</taxon>
        <taxon>Glomerellales</taxon>
        <taxon>Glomerellaceae</taxon>
        <taxon>Colletotrichum</taxon>
        <taxon>Colletotrichum destructivum species complex</taxon>
    </lineage>
</organism>
<sequence>MRAILAISSLVKPIKKVQSKPHQVKVAVCNPPATINSTEVPWHAIYPPPKNPNHGGMTPSEVMSAIQSADSSGPKNFVPVDLRRNDREGGTIRGSINLPAQTLYPSIPTLYSLFQAAGVRNIVWYCGSSQGRGTRAAGWFNDYLVDQKDDKMSSVVLLGGIKDWVAAGEEYISCVDVYDPAKWDRL</sequence>
<dbReference type="Proteomes" id="UP001322277">
    <property type="component" value="Chromosome 1"/>
</dbReference>
<dbReference type="GO" id="GO:0005634">
    <property type="term" value="C:nucleus"/>
    <property type="evidence" value="ECO:0007669"/>
    <property type="project" value="TreeGrafter"/>
</dbReference>
<dbReference type="EMBL" id="CP137305">
    <property type="protein sequence ID" value="WQF75283.1"/>
    <property type="molecule type" value="Genomic_DNA"/>
</dbReference>
<dbReference type="GeneID" id="87936800"/>
<dbReference type="PROSITE" id="PS50206">
    <property type="entry name" value="RHODANESE_3"/>
    <property type="match status" value="1"/>
</dbReference>
<protein>
    <submittedName>
        <fullName evidence="2">Rhodanese-like domain-containing protein</fullName>
    </submittedName>
</protein>
<evidence type="ECO:0000313" key="2">
    <source>
        <dbReference type="EMBL" id="WQF75283.1"/>
    </source>
</evidence>